<dbReference type="SUPFAM" id="SSF49344">
    <property type="entry name" value="CBD9-like"/>
    <property type="match status" value="1"/>
</dbReference>
<dbReference type="Pfam" id="PF14870">
    <property type="entry name" value="PSII_BNR"/>
    <property type="match status" value="2"/>
</dbReference>
<dbReference type="PANTHER" id="PTHR47199:SF2">
    <property type="entry name" value="PHOTOSYSTEM II STABILITY_ASSEMBLY FACTOR HCF136, CHLOROPLASTIC"/>
    <property type="match status" value="1"/>
</dbReference>
<evidence type="ECO:0000313" key="6">
    <source>
        <dbReference type="Proteomes" id="UP000318878"/>
    </source>
</evidence>
<dbReference type="InterPro" id="IPR015943">
    <property type="entry name" value="WD40/YVTN_repeat-like_dom_sf"/>
</dbReference>
<name>A0A5C5V3G9_9BACT</name>
<sequence precursor="true">MGICYRRAPGLFASIVAIFTAAPLLAAANYAGDATLHDVHFQTPHVGMAVGDHGVIWSTRDAGANWAQIPSGVSVELRAITFADEDRGWIVGGQISPYSRISRGVVLRTIDGGRNWREIPNLGVPRLHDIAFVDANHGYAIADPSPTYPTGLFETRDGGRSWRSKLVEKPHPWRSLALLPSGGVLLTAADGATAWFDEGVYRESIPADSNRRTYQVALDPLGATALVGDAGLVMSSSDRGISWNLRTSQLPGAMGRQFDARGVTVRGQHITVVGSPGSVVLSSRDGGEHWETAATGFRPTLTAVTFADDRHGWAVGSFGTILATNDGGASWYAQRRGGEQAALFAAYRSGQKLPCEAFSQLSAAGGYLTAVEIIGRPEQNSPLELQYADCVRAACLQLGICDIDQASSFPLPSDKLGLDGREIVKRWNQANDGEALKRAEERLVRKLRTWRPQVVLTEYADPRGLDATGYLINQIVLSAVEKAADSNAYPEHLESLRLAPWQTKKVFASLPKGVDGAITITTSQIAPQLAMSFNEHAAAARSLLEEEATPPPASISFELNRNALPNEFGDRDFFSGIPLDSGGVSRRAERPLASSNLDELRRLAQRRHNVQRIVSTARLRPNGGAAWLAQLGDLTSDLPGDTGPQTLYQLAMHQHESGHGPLAAEVLTTLIDRFPEHPLAEKGVAWLLTFYGSREVADRFSGEETAPDAAPLAAEFRPTAVTPAAAFLPTETTSRPGLPAAGQAVSIERNFSRTAAKLAQEYNVKFPYVIAQPEVAFTVSRALSQEGTGRTSENLLHRLVGRGENDPWSACAQSEFVLGRNAGIPPKTIAMCLRVISPPQLDGRLDDETWRHCKPFELVSPNRGDGQWPAAAFFAYDQEYLYFAIRAKHAPGSNYTNKPSGPRERDADLSKRDHVEIYFDIDRDYASFHKMSVDWCGWTHESSFGDPTWNPKWYVQADDAAGVWTVEGAILLTDLAKTPPTSGDTWALGLQRIATGSGFQSWTIPAQAEVLPAGFGLLRFQ</sequence>
<gene>
    <name evidence="5" type="ORF">Enr8_29240</name>
</gene>
<dbReference type="InterPro" id="IPR024078">
    <property type="entry name" value="LmbE-like_dom_sf"/>
</dbReference>
<dbReference type="InterPro" id="IPR028203">
    <property type="entry name" value="PSII_CF48-like_dom"/>
</dbReference>
<keyword evidence="3" id="KW-0732">Signal</keyword>
<organism evidence="5 6">
    <name type="scientific">Blastopirellula retiformator</name>
    <dbReference type="NCBI Taxonomy" id="2527970"/>
    <lineage>
        <taxon>Bacteria</taxon>
        <taxon>Pseudomonadati</taxon>
        <taxon>Planctomycetota</taxon>
        <taxon>Planctomycetia</taxon>
        <taxon>Pirellulales</taxon>
        <taxon>Pirellulaceae</taxon>
        <taxon>Blastopirellula</taxon>
    </lineage>
</organism>
<evidence type="ECO:0000256" key="2">
    <source>
        <dbReference type="ARBA" id="ARBA00023276"/>
    </source>
</evidence>
<dbReference type="OrthoDB" id="226401at2"/>
<reference evidence="5 6" key="1">
    <citation type="submission" date="2019-02" db="EMBL/GenBank/DDBJ databases">
        <title>Deep-cultivation of Planctomycetes and their phenomic and genomic characterization uncovers novel biology.</title>
        <authorList>
            <person name="Wiegand S."/>
            <person name="Jogler M."/>
            <person name="Boedeker C."/>
            <person name="Pinto D."/>
            <person name="Vollmers J."/>
            <person name="Rivas-Marin E."/>
            <person name="Kohn T."/>
            <person name="Peeters S.H."/>
            <person name="Heuer A."/>
            <person name="Rast P."/>
            <person name="Oberbeckmann S."/>
            <person name="Bunk B."/>
            <person name="Jeske O."/>
            <person name="Meyerdierks A."/>
            <person name="Storesund J.E."/>
            <person name="Kallscheuer N."/>
            <person name="Luecker S."/>
            <person name="Lage O.M."/>
            <person name="Pohl T."/>
            <person name="Merkel B.J."/>
            <person name="Hornburger P."/>
            <person name="Mueller R.-W."/>
            <person name="Bruemmer F."/>
            <person name="Labrenz M."/>
            <person name="Spormann A.M."/>
            <person name="Op Den Camp H."/>
            <person name="Overmann J."/>
            <person name="Amann R."/>
            <person name="Jetten M.S.M."/>
            <person name="Mascher T."/>
            <person name="Medema M.H."/>
            <person name="Devos D.P."/>
            <person name="Kaster A.-K."/>
            <person name="Ovreas L."/>
            <person name="Rohde M."/>
            <person name="Galperin M.Y."/>
            <person name="Jogler C."/>
        </authorList>
    </citation>
    <scope>NUCLEOTIDE SEQUENCE [LARGE SCALE GENOMIC DNA]</scope>
    <source>
        <strain evidence="5 6">Enr8</strain>
    </source>
</reference>
<evidence type="ECO:0000313" key="5">
    <source>
        <dbReference type="EMBL" id="TWT33104.1"/>
    </source>
</evidence>
<dbReference type="GO" id="GO:0009523">
    <property type="term" value="C:photosystem II"/>
    <property type="evidence" value="ECO:0007669"/>
    <property type="project" value="UniProtKB-KW"/>
</dbReference>
<dbReference type="GO" id="GO:0015979">
    <property type="term" value="P:photosynthesis"/>
    <property type="evidence" value="ECO:0007669"/>
    <property type="project" value="UniProtKB-KW"/>
</dbReference>
<evidence type="ECO:0000259" key="4">
    <source>
        <dbReference type="Pfam" id="PF14870"/>
    </source>
</evidence>
<comment type="caution">
    <text evidence="5">The sequence shown here is derived from an EMBL/GenBank/DDBJ whole genome shotgun (WGS) entry which is preliminary data.</text>
</comment>
<feature type="domain" description="Photosynthesis system II assembly factor Ycf48/Hcf136-like" evidence="4">
    <location>
        <begin position="33"/>
        <end position="120"/>
    </location>
</feature>
<keyword evidence="1" id="KW-0602">Photosynthesis</keyword>
<feature type="domain" description="Photosynthesis system II assembly factor Ycf48/Hcf136-like" evidence="4">
    <location>
        <begin position="289"/>
        <end position="334"/>
    </location>
</feature>
<keyword evidence="2" id="KW-0604">Photosystem II</keyword>
<dbReference type="Gene3D" id="3.40.50.10320">
    <property type="entry name" value="LmbE-like"/>
    <property type="match status" value="1"/>
</dbReference>
<feature type="chain" id="PRO_5022961253" evidence="3">
    <location>
        <begin position="27"/>
        <end position="1021"/>
    </location>
</feature>
<accession>A0A5C5V3G9</accession>
<protein>
    <submittedName>
        <fullName evidence="5">Ycf48-like protein</fullName>
    </submittedName>
</protein>
<evidence type="ECO:0000256" key="1">
    <source>
        <dbReference type="ARBA" id="ARBA00022531"/>
    </source>
</evidence>
<dbReference type="Proteomes" id="UP000318878">
    <property type="component" value="Unassembled WGS sequence"/>
</dbReference>
<evidence type="ECO:0000256" key="3">
    <source>
        <dbReference type="SAM" id="SignalP"/>
    </source>
</evidence>
<dbReference type="EMBL" id="SJPF01000003">
    <property type="protein sequence ID" value="TWT33104.1"/>
    <property type="molecule type" value="Genomic_DNA"/>
</dbReference>
<dbReference type="Gene3D" id="2.130.10.10">
    <property type="entry name" value="YVTN repeat-like/Quinoprotein amine dehydrogenase"/>
    <property type="match status" value="2"/>
</dbReference>
<dbReference type="AlphaFoldDB" id="A0A5C5V3G9"/>
<keyword evidence="6" id="KW-1185">Reference proteome</keyword>
<dbReference type="Gene3D" id="2.60.40.1190">
    <property type="match status" value="1"/>
</dbReference>
<dbReference type="RefSeq" id="WP_146432668.1">
    <property type="nucleotide sequence ID" value="NZ_SJPF01000003.1"/>
</dbReference>
<proteinExistence type="predicted"/>
<dbReference type="SUPFAM" id="SSF110296">
    <property type="entry name" value="Oligoxyloglucan reducing end-specific cellobiohydrolase"/>
    <property type="match status" value="2"/>
</dbReference>
<feature type="signal peptide" evidence="3">
    <location>
        <begin position="1"/>
        <end position="26"/>
    </location>
</feature>
<dbReference type="PANTHER" id="PTHR47199">
    <property type="entry name" value="PHOTOSYSTEM II STABILITY/ASSEMBLY FACTOR HCF136, CHLOROPLASTIC"/>
    <property type="match status" value="1"/>
</dbReference>